<reference evidence="7 8" key="1">
    <citation type="submission" date="2024-06" db="EMBL/GenBank/DDBJ databases">
        <title>Genomic Encyclopedia of Type Strains, Phase IV (KMG-IV): sequencing the most valuable type-strain genomes for metagenomic binning, comparative biology and taxonomic classification.</title>
        <authorList>
            <person name="Goeker M."/>
        </authorList>
    </citation>
    <scope>NUCLEOTIDE SEQUENCE [LARGE SCALE GENOMIC DNA]</scope>
    <source>
        <strain evidence="7 8">DSM 17809</strain>
    </source>
</reference>
<evidence type="ECO:0000256" key="1">
    <source>
        <dbReference type="ARBA" id="ARBA00004141"/>
    </source>
</evidence>
<dbReference type="InterPro" id="IPR045861">
    <property type="entry name" value="CorA_cytoplasmic_dom"/>
</dbReference>
<protein>
    <submittedName>
        <fullName evidence="7">Magnesium transporter</fullName>
    </submittedName>
</protein>
<feature type="transmembrane region" description="Helical" evidence="6">
    <location>
        <begin position="259"/>
        <end position="279"/>
    </location>
</feature>
<feature type="transmembrane region" description="Helical" evidence="6">
    <location>
        <begin position="291"/>
        <end position="311"/>
    </location>
</feature>
<evidence type="ECO:0000256" key="3">
    <source>
        <dbReference type="ARBA" id="ARBA00022692"/>
    </source>
</evidence>
<comment type="caution">
    <text evidence="7">The sequence shown here is derived from an EMBL/GenBank/DDBJ whole genome shotgun (WGS) entry which is preliminary data.</text>
</comment>
<dbReference type="SUPFAM" id="SSF143865">
    <property type="entry name" value="CorA soluble domain-like"/>
    <property type="match status" value="1"/>
</dbReference>
<dbReference type="InterPro" id="IPR045863">
    <property type="entry name" value="CorA_TM1_TM2"/>
</dbReference>
<evidence type="ECO:0000256" key="5">
    <source>
        <dbReference type="ARBA" id="ARBA00023136"/>
    </source>
</evidence>
<dbReference type="Gene3D" id="3.30.460.20">
    <property type="entry name" value="CorA soluble domain-like"/>
    <property type="match status" value="1"/>
</dbReference>
<dbReference type="PANTHER" id="PTHR47685">
    <property type="entry name" value="MAGNESIUM TRANSPORT PROTEIN CORA"/>
    <property type="match status" value="1"/>
</dbReference>
<comment type="subcellular location">
    <subcellularLocation>
        <location evidence="1">Membrane</location>
        <topology evidence="1">Multi-pass membrane protein</topology>
    </subcellularLocation>
</comment>
<evidence type="ECO:0000256" key="6">
    <source>
        <dbReference type="SAM" id="Phobius"/>
    </source>
</evidence>
<accession>A0ABV2EH69</accession>
<gene>
    <name evidence="7" type="ORF">ABID41_001459</name>
</gene>
<keyword evidence="8" id="KW-1185">Reference proteome</keyword>
<name>A0ABV2EH69_9CAUL</name>
<evidence type="ECO:0000256" key="4">
    <source>
        <dbReference type="ARBA" id="ARBA00022989"/>
    </source>
</evidence>
<dbReference type="RefSeq" id="WP_331929167.1">
    <property type="nucleotide sequence ID" value="NZ_JBEPLU010000001.1"/>
</dbReference>
<keyword evidence="5 6" id="KW-0472">Membrane</keyword>
<keyword evidence="4 6" id="KW-1133">Transmembrane helix</keyword>
<evidence type="ECO:0000313" key="7">
    <source>
        <dbReference type="EMBL" id="MET3526364.1"/>
    </source>
</evidence>
<dbReference type="PANTHER" id="PTHR47685:SF1">
    <property type="entry name" value="MAGNESIUM TRANSPORT PROTEIN CORA"/>
    <property type="match status" value="1"/>
</dbReference>
<organism evidence="7 8">
    <name type="scientific">Phenylobacterium koreense</name>
    <dbReference type="NCBI Taxonomy" id="266125"/>
    <lineage>
        <taxon>Bacteria</taxon>
        <taxon>Pseudomonadati</taxon>
        <taxon>Pseudomonadota</taxon>
        <taxon>Alphaproteobacteria</taxon>
        <taxon>Caulobacterales</taxon>
        <taxon>Caulobacteraceae</taxon>
        <taxon>Phenylobacterium</taxon>
    </lineage>
</organism>
<dbReference type="InterPro" id="IPR002523">
    <property type="entry name" value="MgTranspt_CorA/ZnTranspt_ZntB"/>
</dbReference>
<dbReference type="SUPFAM" id="SSF144083">
    <property type="entry name" value="Magnesium transport protein CorA, transmembrane region"/>
    <property type="match status" value="1"/>
</dbReference>
<dbReference type="CDD" id="cd12837">
    <property type="entry name" value="EcCorA-like_u1"/>
    <property type="match status" value="1"/>
</dbReference>
<dbReference type="Gene3D" id="1.20.58.340">
    <property type="entry name" value="Magnesium transport protein CorA, transmembrane region"/>
    <property type="match status" value="1"/>
</dbReference>
<dbReference type="Proteomes" id="UP001549110">
    <property type="component" value="Unassembled WGS sequence"/>
</dbReference>
<proteinExistence type="inferred from homology"/>
<dbReference type="Pfam" id="PF01544">
    <property type="entry name" value="CorA"/>
    <property type="match status" value="1"/>
</dbReference>
<dbReference type="EMBL" id="JBEPLU010000001">
    <property type="protein sequence ID" value="MET3526364.1"/>
    <property type="molecule type" value="Genomic_DNA"/>
</dbReference>
<comment type="similarity">
    <text evidence="2">Belongs to the CorA metal ion transporter (MIT) (TC 1.A.35) family.</text>
</comment>
<evidence type="ECO:0000256" key="2">
    <source>
        <dbReference type="ARBA" id="ARBA00009765"/>
    </source>
</evidence>
<dbReference type="InterPro" id="IPR050829">
    <property type="entry name" value="CorA_MIT"/>
</dbReference>
<sequence>MMNLLRRATRGFVPHVVSGEWRPTDDIVWIDLQSPTPEEEAAVEAAYGVDLPTREETARLEPSSRLYQENGATFLTATLLARVDEPHPVATPVTFVLIDNVLITIRYEPLKAFTIFAQRCAHVPVNDGGDAALELLDAIVERSAEVLELQSSLTHETSIAIFNRPPSTAFGPLLTDLSRAQSITSMVRKSLVSLSRLTSFGALAPEFQRDEARRSHLTSIQHDVQALTEHASFTSGHISFLLDAALGLINIEQNSIIKFFSVVAVVFLPPTLIASIYGMNFKIIPELHWAYGYPWALLLMVISGVAPFIWFKRKGWL</sequence>
<evidence type="ECO:0000313" key="8">
    <source>
        <dbReference type="Proteomes" id="UP001549110"/>
    </source>
</evidence>
<keyword evidence="3 6" id="KW-0812">Transmembrane</keyword>